<evidence type="ECO:0000313" key="6">
    <source>
        <dbReference type="Proteomes" id="UP001597046"/>
    </source>
</evidence>
<dbReference type="Gene3D" id="1.10.101.10">
    <property type="entry name" value="PGBD-like superfamily/PGBD"/>
    <property type="match status" value="5"/>
</dbReference>
<feature type="domain" description="Peptidoglycan binding-like" evidence="3">
    <location>
        <begin position="387"/>
        <end position="437"/>
    </location>
</feature>
<reference evidence="6" key="1">
    <citation type="journal article" date="2019" name="Int. J. Syst. Evol. Microbiol.">
        <title>The Global Catalogue of Microorganisms (GCM) 10K type strain sequencing project: providing services to taxonomists for standard genome sequencing and annotation.</title>
        <authorList>
            <consortium name="The Broad Institute Genomics Platform"/>
            <consortium name="The Broad Institute Genome Sequencing Center for Infectious Disease"/>
            <person name="Wu L."/>
            <person name="Ma J."/>
        </authorList>
    </citation>
    <scope>NUCLEOTIDE SEQUENCE [LARGE SCALE GENOMIC DNA]</scope>
    <source>
        <strain evidence="6">CCUG 57508</strain>
    </source>
</reference>
<feature type="domain" description="Peptidoglycan binding-like" evidence="3">
    <location>
        <begin position="237"/>
        <end position="287"/>
    </location>
</feature>
<feature type="domain" description="Peptidoglycan binding-like" evidence="3">
    <location>
        <begin position="598"/>
        <end position="632"/>
    </location>
</feature>
<gene>
    <name evidence="5" type="ORF">ACFQ2V_13400</name>
</gene>
<evidence type="ECO:0000256" key="1">
    <source>
        <dbReference type="SAM" id="MobiDB-lite"/>
    </source>
</evidence>
<dbReference type="InterPro" id="IPR036366">
    <property type="entry name" value="PGBDSf"/>
</dbReference>
<evidence type="ECO:0000313" key="5">
    <source>
        <dbReference type="EMBL" id="MFD1055308.1"/>
    </source>
</evidence>
<dbReference type="EMBL" id="JBHTKH010000008">
    <property type="protein sequence ID" value="MFD1055308.1"/>
    <property type="molecule type" value="Genomic_DNA"/>
</dbReference>
<dbReference type="RefSeq" id="WP_386053271.1">
    <property type="nucleotide sequence ID" value="NZ_JBHTKH010000008.1"/>
</dbReference>
<dbReference type="Pfam" id="PF26571">
    <property type="entry name" value="VldE"/>
    <property type="match status" value="1"/>
</dbReference>
<feature type="domain" description="Peptidoglycan binding-like" evidence="3">
    <location>
        <begin position="310"/>
        <end position="358"/>
    </location>
</feature>
<feature type="domain" description="ARB-07466-like C-terminal" evidence="4">
    <location>
        <begin position="57"/>
        <end position="169"/>
    </location>
</feature>
<dbReference type="SUPFAM" id="SSF47090">
    <property type="entry name" value="PGBD-like"/>
    <property type="match status" value="5"/>
</dbReference>
<evidence type="ECO:0000256" key="2">
    <source>
        <dbReference type="SAM" id="SignalP"/>
    </source>
</evidence>
<feature type="compositionally biased region" description="Pro residues" evidence="1">
    <location>
        <begin position="205"/>
        <end position="218"/>
    </location>
</feature>
<comment type="caution">
    <text evidence="5">The sequence shown here is derived from an EMBL/GenBank/DDBJ whole genome shotgun (WGS) entry which is preliminary data.</text>
</comment>
<dbReference type="InterPro" id="IPR002477">
    <property type="entry name" value="Peptidoglycan-bd-like"/>
</dbReference>
<protein>
    <submittedName>
        <fullName evidence="5">Peptidoglycan-binding protein</fullName>
    </submittedName>
</protein>
<feature type="region of interest" description="Disordered" evidence="1">
    <location>
        <begin position="198"/>
        <end position="225"/>
    </location>
</feature>
<accession>A0ABW3MX84</accession>
<dbReference type="Pfam" id="PF01471">
    <property type="entry name" value="PG_binding_1"/>
    <property type="match status" value="5"/>
</dbReference>
<feature type="chain" id="PRO_5046282201" evidence="2">
    <location>
        <begin position="29"/>
        <end position="639"/>
    </location>
</feature>
<dbReference type="Proteomes" id="UP001597046">
    <property type="component" value="Unassembled WGS sequence"/>
</dbReference>
<sequence length="639" mass="67568">MALRRRPLGLVLALPALTVPMAATPAAAVEPPPTRPLPSGLDVYVPYQGQTICDPVARPGVLAFARLMTSHYGMGSTALIGRTCGSGPSEHYDGRAWDWMLNVDNPAQEAVAQSVLDWLTAPDANGVQGAMARRFGIMYIIHNRKMWRAYATERGWAPYSGVSPHTDHIHFSFNHDGAAGRTSWWTGVPTRSYLTALPRAGSSLPPTPAPTPSSPPAPAHTTTVPTTPVTLSHGMRSEAVRQLQVRLGNLPTTGFYGDQTRARVTAYQAFVGLARTGVADLRTQELLASRGWRSAAAAYPTLSFGTTSAAVRTLQGKLGSLPTTGYYGTLTRARVTAYQRFAGLPQTGVADPVTQARLWVRGWTGTAAAAGATATKAYPTLELGMTSTAVRTLQTRLGALPVTGYFGPLTRARVTAYQKFAGLPQTGTADSRTQQTLLARGWSATARAIALTDAAAPDVTTAELRTTRTTSGRDTAMTAYASMSSKASPAIARVDVATSYTAYKSLTIATGSRGAAVRVLQRALGGLAVDGVFGSVTRDKVVSLQRSLALPQTGVVTPDLWDVLEARDFPFVADRSTVLRAGDTGPQVVAVQRLLGVAQTGIFDLATREAVKSAQARAGLASTGVVASRTWSLFDRLSA</sequence>
<keyword evidence="2" id="KW-0732">Signal</keyword>
<dbReference type="InterPro" id="IPR036365">
    <property type="entry name" value="PGBD-like_sf"/>
</dbReference>
<dbReference type="InterPro" id="IPR058593">
    <property type="entry name" value="ARB_07466-like_C"/>
</dbReference>
<evidence type="ECO:0000259" key="4">
    <source>
        <dbReference type="Pfam" id="PF26571"/>
    </source>
</evidence>
<keyword evidence="6" id="KW-1185">Reference proteome</keyword>
<organism evidence="5 6">
    <name type="scientific">Terrabacter terrigena</name>
    <dbReference type="NCBI Taxonomy" id="574718"/>
    <lineage>
        <taxon>Bacteria</taxon>
        <taxon>Bacillati</taxon>
        <taxon>Actinomycetota</taxon>
        <taxon>Actinomycetes</taxon>
        <taxon>Micrococcales</taxon>
        <taxon>Intrasporangiaceae</taxon>
        <taxon>Terrabacter</taxon>
    </lineage>
</organism>
<name>A0ABW3MX84_9MICO</name>
<evidence type="ECO:0000259" key="3">
    <source>
        <dbReference type="Pfam" id="PF01471"/>
    </source>
</evidence>
<feature type="signal peptide" evidence="2">
    <location>
        <begin position="1"/>
        <end position="28"/>
    </location>
</feature>
<feature type="domain" description="Peptidoglycan binding-like" evidence="3">
    <location>
        <begin position="514"/>
        <end position="564"/>
    </location>
</feature>
<proteinExistence type="predicted"/>